<dbReference type="PANTHER" id="PTHR38588">
    <property type="entry name" value="BLL0334 PROTEIN"/>
    <property type="match status" value="1"/>
</dbReference>
<dbReference type="CDD" id="cd05018">
    <property type="entry name" value="CoxG"/>
    <property type="match status" value="1"/>
</dbReference>
<comment type="caution">
    <text evidence="2">The sequence shown here is derived from an EMBL/GenBank/DDBJ whole genome shotgun (WGS) entry which is preliminary data.</text>
</comment>
<organism evidence="2 3">
    <name type="scientific">Tropicimonas omnivorans</name>
    <dbReference type="NCBI Taxonomy" id="3075590"/>
    <lineage>
        <taxon>Bacteria</taxon>
        <taxon>Pseudomonadati</taxon>
        <taxon>Pseudomonadota</taxon>
        <taxon>Alphaproteobacteria</taxon>
        <taxon>Rhodobacterales</taxon>
        <taxon>Roseobacteraceae</taxon>
        <taxon>Tropicimonas</taxon>
    </lineage>
</organism>
<gene>
    <name evidence="2" type="ORF">RM543_14375</name>
</gene>
<evidence type="ECO:0000256" key="1">
    <source>
        <dbReference type="SAM" id="MobiDB-lite"/>
    </source>
</evidence>
<accession>A0ABU3DJI2</accession>
<dbReference type="InterPro" id="IPR010419">
    <property type="entry name" value="CO_DH_gsu"/>
</dbReference>
<sequence length="179" mass="18844">MELTDSRRIEAPPQDVWDALLDKDVLKACVPGCQEMEGSPEDGFDAKVVQKVGPVKATFAGRVTLEDRVPPETLTISGEGKGGAAGFAKGGAKVRLEPLDGGDATQLHYDVEARVGGKLAQLGSRIIDGFAKKMADQFFTRFEEVVTGTDEAAEATPRDDAGSEAPPGGTAAAQDERAR</sequence>
<dbReference type="Pfam" id="PF06240">
    <property type="entry name" value="COXG"/>
    <property type="match status" value="1"/>
</dbReference>
<dbReference type="Gene3D" id="3.30.530.20">
    <property type="match status" value="1"/>
</dbReference>
<evidence type="ECO:0000313" key="2">
    <source>
        <dbReference type="EMBL" id="MDT0683874.1"/>
    </source>
</evidence>
<dbReference type="InterPro" id="IPR023393">
    <property type="entry name" value="START-like_dom_sf"/>
</dbReference>
<dbReference type="SUPFAM" id="SSF55961">
    <property type="entry name" value="Bet v1-like"/>
    <property type="match status" value="1"/>
</dbReference>
<dbReference type="RefSeq" id="WP_311692822.1">
    <property type="nucleotide sequence ID" value="NZ_JAVRHL010000003.1"/>
</dbReference>
<name>A0ABU3DJI2_9RHOB</name>
<proteinExistence type="predicted"/>
<protein>
    <submittedName>
        <fullName evidence="2">Carbon monoxide dehydrogenase subunit G</fullName>
    </submittedName>
</protein>
<dbReference type="EMBL" id="JAVRHL010000003">
    <property type="protein sequence ID" value="MDT0683874.1"/>
    <property type="molecule type" value="Genomic_DNA"/>
</dbReference>
<evidence type="ECO:0000313" key="3">
    <source>
        <dbReference type="Proteomes" id="UP001265259"/>
    </source>
</evidence>
<keyword evidence="3" id="KW-1185">Reference proteome</keyword>
<dbReference type="PANTHER" id="PTHR38588:SF1">
    <property type="entry name" value="BLL0334 PROTEIN"/>
    <property type="match status" value="1"/>
</dbReference>
<reference evidence="2 3" key="1">
    <citation type="submission" date="2023-09" db="EMBL/GenBank/DDBJ databases">
        <authorList>
            <person name="Rey-Velasco X."/>
        </authorList>
    </citation>
    <scope>NUCLEOTIDE SEQUENCE [LARGE SCALE GENOMIC DNA]</scope>
    <source>
        <strain evidence="2 3">F158</strain>
    </source>
</reference>
<feature type="region of interest" description="Disordered" evidence="1">
    <location>
        <begin position="147"/>
        <end position="179"/>
    </location>
</feature>
<dbReference type="Proteomes" id="UP001265259">
    <property type="component" value="Unassembled WGS sequence"/>
</dbReference>